<evidence type="ECO:0000256" key="6">
    <source>
        <dbReference type="ARBA" id="ARBA00038076"/>
    </source>
</evidence>
<evidence type="ECO:0000256" key="1">
    <source>
        <dbReference type="ARBA" id="ARBA00004651"/>
    </source>
</evidence>
<evidence type="ECO:0000256" key="5">
    <source>
        <dbReference type="ARBA" id="ARBA00023136"/>
    </source>
</evidence>
<feature type="transmembrane region" description="Helical" evidence="7">
    <location>
        <begin position="284"/>
        <end position="310"/>
    </location>
</feature>
<dbReference type="GO" id="GO:0022857">
    <property type="term" value="F:transmembrane transporter activity"/>
    <property type="evidence" value="ECO:0007669"/>
    <property type="project" value="TreeGrafter"/>
</dbReference>
<evidence type="ECO:0000259" key="8">
    <source>
        <dbReference type="Pfam" id="PF02687"/>
    </source>
</evidence>
<dbReference type="PANTHER" id="PTHR30572:SF4">
    <property type="entry name" value="ABC TRANSPORTER PERMEASE YTRF"/>
    <property type="match status" value="1"/>
</dbReference>
<feature type="domain" description="ABC3 transporter permease C-terminal" evidence="8">
    <location>
        <begin position="288"/>
        <end position="411"/>
    </location>
</feature>
<keyword evidence="2" id="KW-1003">Cell membrane</keyword>
<sequence length="420" mass="44983">MRLLPLATRNLMRNPRRTAISLAALVVGVGAMVGLRGFINGQQRVVLENIVLGQVGAIQVHRTGYLANVQGSPLTLDLEDSPALRERLSRVDGVTGVAPRIVFGGMVSLPDATEESEDAGRTGYLLLTAYDPELEPRVTPRRLTWLAEGAHLSGGDTPGLLLDADMARSLRATVMEPSVDEEAWPALLAADREGVLNGEAVRLTGTLVGAPLGDQRQGYVPLGTAQRLLRMEGRVTEYALSVANLEDVHAVRDAARAVLGPGYEVHAWDDVLPFVAQLVRHQDFIFAIVTLVFLLTVLLGIVNVMLMNVLERVREIGTLLAVGLRRRHVVSLFLLEGAVLGLLGGVLGAGVGWGVTWWLGRQGIHLPAYGTTADSVIRPHISGLYVVRAVGLATVGAALAALWPAYRASQLRPVEALAHS</sequence>
<dbReference type="Pfam" id="PF12704">
    <property type="entry name" value="MacB_PCD"/>
    <property type="match status" value="1"/>
</dbReference>
<evidence type="ECO:0000256" key="2">
    <source>
        <dbReference type="ARBA" id="ARBA00022475"/>
    </source>
</evidence>
<dbReference type="AlphaFoldDB" id="A0A250IH92"/>
<dbReference type="GO" id="GO:0005886">
    <property type="term" value="C:plasma membrane"/>
    <property type="evidence" value="ECO:0007669"/>
    <property type="project" value="UniProtKB-SubCell"/>
</dbReference>
<organism evidence="10 11">
    <name type="scientific">Melittangium boletus DSM 14713</name>
    <dbReference type="NCBI Taxonomy" id="1294270"/>
    <lineage>
        <taxon>Bacteria</taxon>
        <taxon>Pseudomonadati</taxon>
        <taxon>Myxococcota</taxon>
        <taxon>Myxococcia</taxon>
        <taxon>Myxococcales</taxon>
        <taxon>Cystobacterineae</taxon>
        <taxon>Archangiaceae</taxon>
        <taxon>Melittangium</taxon>
    </lineage>
</organism>
<evidence type="ECO:0000256" key="4">
    <source>
        <dbReference type="ARBA" id="ARBA00022989"/>
    </source>
</evidence>
<dbReference type="PANTHER" id="PTHR30572">
    <property type="entry name" value="MEMBRANE COMPONENT OF TRANSPORTER-RELATED"/>
    <property type="match status" value="1"/>
</dbReference>
<accession>A0A250IH92</accession>
<dbReference type="EMBL" id="CP022163">
    <property type="protein sequence ID" value="ATB31184.1"/>
    <property type="molecule type" value="Genomic_DNA"/>
</dbReference>
<evidence type="ECO:0000313" key="10">
    <source>
        <dbReference type="EMBL" id="ATB31184.1"/>
    </source>
</evidence>
<keyword evidence="5 7" id="KW-0472">Membrane</keyword>
<dbReference type="InterPro" id="IPR050250">
    <property type="entry name" value="Macrolide_Exporter_MacB"/>
</dbReference>
<comment type="subcellular location">
    <subcellularLocation>
        <location evidence="1">Cell membrane</location>
        <topology evidence="1">Multi-pass membrane protein</topology>
    </subcellularLocation>
</comment>
<proteinExistence type="inferred from homology"/>
<feature type="transmembrane region" description="Helical" evidence="7">
    <location>
        <begin position="331"/>
        <end position="360"/>
    </location>
</feature>
<evidence type="ECO:0000313" key="11">
    <source>
        <dbReference type="Proteomes" id="UP000217289"/>
    </source>
</evidence>
<evidence type="ECO:0008006" key="12">
    <source>
        <dbReference type="Google" id="ProtNLM"/>
    </source>
</evidence>
<gene>
    <name evidence="10" type="ORF">MEBOL_004646</name>
</gene>
<protein>
    <recommendedName>
        <fullName evidence="12">ABC transporter permease</fullName>
    </recommendedName>
</protein>
<dbReference type="KEGG" id="mbd:MEBOL_004646"/>
<reference evidence="10 11" key="1">
    <citation type="submission" date="2017-06" db="EMBL/GenBank/DDBJ databases">
        <authorList>
            <person name="Kim H.J."/>
            <person name="Triplett B.A."/>
        </authorList>
    </citation>
    <scope>NUCLEOTIDE SEQUENCE [LARGE SCALE GENOMIC DNA]</scope>
    <source>
        <strain evidence="10 11">DSM 14713</strain>
    </source>
</reference>
<keyword evidence="4 7" id="KW-1133">Transmembrane helix</keyword>
<evidence type="ECO:0000259" key="9">
    <source>
        <dbReference type="Pfam" id="PF12704"/>
    </source>
</evidence>
<dbReference type="Pfam" id="PF02687">
    <property type="entry name" value="FtsX"/>
    <property type="match status" value="1"/>
</dbReference>
<dbReference type="InterPro" id="IPR025857">
    <property type="entry name" value="MacB_PCD"/>
</dbReference>
<keyword evidence="11" id="KW-1185">Reference proteome</keyword>
<name>A0A250IH92_9BACT</name>
<keyword evidence="3 7" id="KW-0812">Transmembrane</keyword>
<feature type="transmembrane region" description="Helical" evidence="7">
    <location>
        <begin position="380"/>
        <end position="403"/>
    </location>
</feature>
<feature type="domain" description="MacB-like periplasmic core" evidence="9">
    <location>
        <begin position="18"/>
        <end position="257"/>
    </location>
</feature>
<evidence type="ECO:0000256" key="7">
    <source>
        <dbReference type="SAM" id="Phobius"/>
    </source>
</evidence>
<evidence type="ECO:0000256" key="3">
    <source>
        <dbReference type="ARBA" id="ARBA00022692"/>
    </source>
</evidence>
<comment type="similarity">
    <text evidence="6">Belongs to the ABC-4 integral membrane protein family.</text>
</comment>
<dbReference type="InterPro" id="IPR003838">
    <property type="entry name" value="ABC3_permease_C"/>
</dbReference>
<dbReference type="Proteomes" id="UP000217289">
    <property type="component" value="Chromosome"/>
</dbReference>
<dbReference type="RefSeq" id="WP_170115574.1">
    <property type="nucleotide sequence ID" value="NZ_CP022163.1"/>
</dbReference>